<sequence length="31" mass="3791">MNNLINKEFNPTQFVRLSYYAKSNSIRWKDL</sequence>
<keyword evidence="2" id="KW-1185">Reference proteome</keyword>
<protein>
    <submittedName>
        <fullName evidence="1">Uncharacterized protein</fullName>
    </submittedName>
</protein>
<dbReference type="Proteomes" id="UP000008908">
    <property type="component" value="Chromosome"/>
</dbReference>
<dbReference type="EMBL" id="CP002999">
    <property type="protein sequence ID" value="AEM71737.1"/>
    <property type="molecule type" value="Genomic_DNA"/>
</dbReference>
<dbReference type="AlphaFoldDB" id="G2PIB9"/>
<dbReference type="HOGENOM" id="CLU_3397464_0_0_10"/>
<organism evidence="1 2">
    <name type="scientific">Allomuricauda ruestringensis (strain DSM 13258 / CIP 107369 / LMG 19739 / B1)</name>
    <name type="common">Muricauda ruestringensis</name>
    <dbReference type="NCBI Taxonomy" id="886377"/>
    <lineage>
        <taxon>Bacteria</taxon>
        <taxon>Pseudomonadati</taxon>
        <taxon>Bacteroidota</taxon>
        <taxon>Flavobacteriia</taxon>
        <taxon>Flavobacteriales</taxon>
        <taxon>Flavobacteriaceae</taxon>
        <taxon>Flagellimonas</taxon>
    </lineage>
</organism>
<reference evidence="2" key="1">
    <citation type="submission" date="2011-08" db="EMBL/GenBank/DDBJ databases">
        <title>The complete genome of Muricauda ruestringensis DSM 13258.</title>
        <authorList>
            <person name="Lucas S."/>
            <person name="Han J."/>
            <person name="Lapidus A."/>
            <person name="Bruce D."/>
            <person name="Goodwin L."/>
            <person name="Pitluck S."/>
            <person name="Peters L."/>
            <person name="Kyrpides N."/>
            <person name="Mavromatis K."/>
            <person name="Ivanova N."/>
            <person name="Ovchinnikova G."/>
            <person name="Teshima H."/>
            <person name="Detter J.C."/>
            <person name="Tapia R."/>
            <person name="Han C."/>
            <person name="Land M."/>
            <person name="Hauser L."/>
            <person name="Markowitz V."/>
            <person name="Cheng J.-F."/>
            <person name="Hugenholtz P."/>
            <person name="Woyke T."/>
            <person name="Wu D."/>
            <person name="Spring S."/>
            <person name="Schroeder M."/>
            <person name="Brambilla E."/>
            <person name="Klenk H.-P."/>
            <person name="Eisen J.A."/>
        </authorList>
    </citation>
    <scope>NUCLEOTIDE SEQUENCE [LARGE SCALE GENOMIC DNA]</scope>
    <source>
        <strain evidence="2">DSM 13258 / LMG 19739 / B1</strain>
    </source>
</reference>
<evidence type="ECO:0000313" key="1">
    <source>
        <dbReference type="EMBL" id="AEM71737.1"/>
    </source>
</evidence>
<name>G2PIB9_ALLRU</name>
<reference evidence="1 2" key="2">
    <citation type="journal article" date="2012" name="Stand. Genomic Sci.">
        <title>Complete genome sequence of the facultatively anaerobic, appendaged bacterium Muricauda ruestringensis type strain (B1(T)).</title>
        <authorList>
            <person name="Huntemann M."/>
            <person name="Teshima H."/>
            <person name="Lapidus A."/>
            <person name="Nolan M."/>
            <person name="Lucas S."/>
            <person name="Hammon N."/>
            <person name="Deshpande S."/>
            <person name="Cheng J.F."/>
            <person name="Tapia R."/>
            <person name="Goodwin L.A."/>
            <person name="Pitluck S."/>
            <person name="Liolios K."/>
            <person name="Pagani I."/>
            <person name="Ivanova N."/>
            <person name="Mavromatis K."/>
            <person name="Mikhailova N."/>
            <person name="Pati A."/>
            <person name="Chen A."/>
            <person name="Palaniappan K."/>
            <person name="Land M."/>
            <person name="Hauser L."/>
            <person name="Pan C."/>
            <person name="Brambilla E.M."/>
            <person name="Rohde M."/>
            <person name="Spring S."/>
            <person name="Goker M."/>
            <person name="Detter J.C."/>
            <person name="Bristow J."/>
            <person name="Eisen J.A."/>
            <person name="Markowitz V."/>
            <person name="Hugenholtz P."/>
            <person name="Kyrpides N.C."/>
            <person name="Klenk H.P."/>
            <person name="Woyke T."/>
        </authorList>
    </citation>
    <scope>NUCLEOTIDE SEQUENCE [LARGE SCALE GENOMIC DNA]</scope>
    <source>
        <strain evidence="2">DSM 13258 / LMG 19739 / B1</strain>
    </source>
</reference>
<gene>
    <name evidence="1" type="ordered locus">Murru_2706</name>
</gene>
<accession>G2PIB9</accession>
<proteinExistence type="predicted"/>
<evidence type="ECO:0000313" key="2">
    <source>
        <dbReference type="Proteomes" id="UP000008908"/>
    </source>
</evidence>
<dbReference type="KEGG" id="mrs:Murru_2706"/>